<feature type="compositionally biased region" description="Polar residues" evidence="9">
    <location>
        <begin position="265"/>
        <end position="275"/>
    </location>
</feature>
<dbReference type="GeneID" id="7048858"/>
<dbReference type="PANTHER" id="PTHR46459">
    <property type="entry name" value="E1A-BINDING PROTEIN P400-RELATED"/>
    <property type="match status" value="1"/>
</dbReference>
<comment type="subcellular location">
    <subcellularLocation>
        <location evidence="1">Nucleus</location>
    </subcellularLocation>
</comment>
<dbReference type="PANTHER" id="PTHR46459:SF1">
    <property type="entry name" value="E1A-BINDING PROTEIN P400"/>
    <property type="match status" value="1"/>
</dbReference>
<evidence type="ECO:0000259" key="11">
    <source>
        <dbReference type="PROSITE" id="PS51204"/>
    </source>
</evidence>
<evidence type="ECO:0000313" key="13">
    <source>
        <dbReference type="JaponicusDB" id="SJAG_00783"/>
    </source>
</evidence>
<evidence type="ECO:0000256" key="6">
    <source>
        <dbReference type="ARBA" id="ARBA00023242"/>
    </source>
</evidence>
<organism evidence="12 14">
    <name type="scientific">Schizosaccharomyces japonicus (strain yFS275 / FY16936)</name>
    <name type="common">Fission yeast</name>
    <dbReference type="NCBI Taxonomy" id="402676"/>
    <lineage>
        <taxon>Eukaryota</taxon>
        <taxon>Fungi</taxon>
        <taxon>Dikarya</taxon>
        <taxon>Ascomycota</taxon>
        <taxon>Taphrinomycotina</taxon>
        <taxon>Schizosaccharomycetes</taxon>
        <taxon>Schizosaccharomycetales</taxon>
        <taxon>Schizosaccharomycetaceae</taxon>
        <taxon>Schizosaccharomyces</taxon>
    </lineage>
</organism>
<feature type="domain" description="HSA" evidence="11">
    <location>
        <begin position="522"/>
        <end position="600"/>
    </location>
</feature>
<dbReference type="Pfam" id="PF07529">
    <property type="entry name" value="HSA"/>
    <property type="match status" value="1"/>
</dbReference>
<dbReference type="InterPro" id="IPR001005">
    <property type="entry name" value="SANT/Myb"/>
</dbReference>
<gene>
    <name evidence="13" type="primary">vid21</name>
    <name evidence="12" type="ORF">SJAG_00783</name>
</gene>
<dbReference type="InterPro" id="IPR009057">
    <property type="entry name" value="Homeodomain-like_sf"/>
</dbReference>
<comment type="function">
    <text evidence="7">Component of the NuA4 histone acetyltransferase complex which is involved in transcriptional activation of selected genes principally by acetylation of nucleosomal histone H4 and H2A. The NuA4 complex is also involved in DNA repair.</text>
</comment>
<dbReference type="GO" id="GO:0006325">
    <property type="term" value="P:chromatin organization"/>
    <property type="evidence" value="ECO:0007669"/>
    <property type="project" value="UniProtKB-KW"/>
</dbReference>
<dbReference type="GO" id="GO:0005634">
    <property type="term" value="C:nucleus"/>
    <property type="evidence" value="ECO:0007669"/>
    <property type="project" value="UniProtKB-SubCell"/>
</dbReference>
<feature type="region of interest" description="Disordered" evidence="9">
    <location>
        <begin position="934"/>
        <end position="975"/>
    </location>
</feature>
<protein>
    <recommendedName>
        <fullName evidence="8">Vacuolar import and degradation protein 21</fullName>
    </recommendedName>
</protein>
<dbReference type="SUPFAM" id="SSF46689">
    <property type="entry name" value="Homeodomain-like"/>
    <property type="match status" value="1"/>
</dbReference>
<accession>B6JWK6</accession>
<keyword evidence="3" id="KW-0227">DNA damage</keyword>
<dbReference type="Gene3D" id="1.10.10.60">
    <property type="entry name" value="Homeodomain-like"/>
    <property type="match status" value="1"/>
</dbReference>
<keyword evidence="6" id="KW-0539">Nucleus</keyword>
<name>B6JWK6_SCHJY</name>
<dbReference type="VEuPathDB" id="FungiDB:SJAG_00783"/>
<dbReference type="PROSITE" id="PS50090">
    <property type="entry name" value="MYB_LIKE"/>
    <property type="match status" value="1"/>
</dbReference>
<feature type="region of interest" description="Disordered" evidence="9">
    <location>
        <begin position="214"/>
        <end position="346"/>
    </location>
</feature>
<dbReference type="OMA" id="DEMQWMS"/>
<dbReference type="AlphaFoldDB" id="B6JWK6"/>
<dbReference type="Proteomes" id="UP000001744">
    <property type="component" value="Unassembled WGS sequence"/>
</dbReference>
<dbReference type="eggNOG" id="ENOG502QSEY">
    <property type="taxonomic scope" value="Eukaryota"/>
</dbReference>
<evidence type="ECO:0000256" key="4">
    <source>
        <dbReference type="ARBA" id="ARBA00022853"/>
    </source>
</evidence>
<feature type="compositionally biased region" description="Low complexity" evidence="9">
    <location>
        <begin position="948"/>
        <end position="961"/>
    </location>
</feature>
<dbReference type="EMBL" id="KE651166">
    <property type="protein sequence ID" value="EEB05757.1"/>
    <property type="molecule type" value="Genomic_DNA"/>
</dbReference>
<reference evidence="12 14" key="1">
    <citation type="journal article" date="2011" name="Science">
        <title>Comparative functional genomics of the fission yeasts.</title>
        <authorList>
            <person name="Rhind N."/>
            <person name="Chen Z."/>
            <person name="Yassour M."/>
            <person name="Thompson D.A."/>
            <person name="Haas B.J."/>
            <person name="Habib N."/>
            <person name="Wapinski I."/>
            <person name="Roy S."/>
            <person name="Lin M.F."/>
            <person name="Heiman D.I."/>
            <person name="Young S.K."/>
            <person name="Furuya K."/>
            <person name="Guo Y."/>
            <person name="Pidoux A."/>
            <person name="Chen H.M."/>
            <person name="Robbertse B."/>
            <person name="Goldberg J.M."/>
            <person name="Aoki K."/>
            <person name="Bayne E.H."/>
            <person name="Berlin A.M."/>
            <person name="Desjardins C.A."/>
            <person name="Dobbs E."/>
            <person name="Dukaj L."/>
            <person name="Fan L."/>
            <person name="FitzGerald M.G."/>
            <person name="French C."/>
            <person name="Gujja S."/>
            <person name="Hansen K."/>
            <person name="Keifenheim D."/>
            <person name="Levin J.Z."/>
            <person name="Mosher R.A."/>
            <person name="Mueller C.A."/>
            <person name="Pfiffner J."/>
            <person name="Priest M."/>
            <person name="Russ C."/>
            <person name="Smialowska A."/>
            <person name="Swoboda P."/>
            <person name="Sykes S.M."/>
            <person name="Vaughn M."/>
            <person name="Vengrova S."/>
            <person name="Yoder R."/>
            <person name="Zeng Q."/>
            <person name="Allshire R."/>
            <person name="Baulcombe D."/>
            <person name="Birren B.W."/>
            <person name="Brown W."/>
            <person name="Ekwall K."/>
            <person name="Kellis M."/>
            <person name="Leatherwood J."/>
            <person name="Levin H."/>
            <person name="Margalit H."/>
            <person name="Martienssen R."/>
            <person name="Nieduszynski C.A."/>
            <person name="Spatafora J.W."/>
            <person name="Friedman N."/>
            <person name="Dalgaard J.Z."/>
            <person name="Baumann P."/>
            <person name="Niki H."/>
            <person name="Regev A."/>
            <person name="Nusbaum C."/>
        </authorList>
    </citation>
    <scope>NUCLEOTIDE SEQUENCE [LARGE SCALE GENOMIC DNA]</scope>
    <source>
        <strain evidence="14">yFS275 / FY16936</strain>
    </source>
</reference>
<dbReference type="GO" id="GO:0006281">
    <property type="term" value="P:DNA repair"/>
    <property type="evidence" value="ECO:0000318"/>
    <property type="project" value="GO_Central"/>
</dbReference>
<evidence type="ECO:0000256" key="1">
    <source>
        <dbReference type="ARBA" id="ARBA00004123"/>
    </source>
</evidence>
<evidence type="ECO:0000313" key="12">
    <source>
        <dbReference type="EMBL" id="EEB05757.1"/>
    </source>
</evidence>
<evidence type="ECO:0000313" key="14">
    <source>
        <dbReference type="Proteomes" id="UP000001744"/>
    </source>
</evidence>
<dbReference type="PROSITE" id="PS51204">
    <property type="entry name" value="HSA"/>
    <property type="match status" value="1"/>
</dbReference>
<evidence type="ECO:0000259" key="10">
    <source>
        <dbReference type="PROSITE" id="PS50090"/>
    </source>
</evidence>
<evidence type="ECO:0000256" key="8">
    <source>
        <dbReference type="ARBA" id="ARBA00029670"/>
    </source>
</evidence>
<dbReference type="GO" id="GO:0016740">
    <property type="term" value="F:transferase activity"/>
    <property type="evidence" value="ECO:0007669"/>
    <property type="project" value="UniProtKB-KW"/>
</dbReference>
<evidence type="ECO:0000256" key="7">
    <source>
        <dbReference type="ARBA" id="ARBA00025178"/>
    </source>
</evidence>
<dbReference type="OrthoDB" id="5364245at2759"/>
<keyword evidence="5" id="KW-0234">DNA repair</keyword>
<dbReference type="RefSeq" id="XP_002172050.1">
    <property type="nucleotide sequence ID" value="XM_002172014.2"/>
</dbReference>
<dbReference type="SMART" id="SM00573">
    <property type="entry name" value="HSA"/>
    <property type="match status" value="1"/>
</dbReference>
<keyword evidence="14" id="KW-1185">Reference proteome</keyword>
<sequence length="975" mass="109435">MGTENQFDSNENGVNIDETAVTIHTFLEKTGLDEKPILENESDHEKIDSSLQQLKRYKEQLLKRLWLLTKFQDLNALFSGEDTFSEAQLKDWTSFVANNVKGKFQPETLNEIEQEPALSTPQLDALVKRQEEDIASTEQIPEAVEQKVSETHEASAESKETTAPELMAVSEVVPETIPTESADESVTAPQPQIVEPKLPEVKEISEQTSIVIEGKASEEMRDTSVSSNLESPKTAHLSPSPVLPVEPEPEALPKEASLIIDDTAHSPTVTETEISQKPAAKEEVVAITETVEKASAEPQPETVASTSVPISPKHVTSESEQESVKKEASPQGDFFPPLTLKTEESTEGTVYTAPAVVKIDAVHSPPSTQPLDIPQEQPTEISAAVEVEKEKVTETVQATVEPEPEPESSMPVEPVTEEQLSVPETQVEETLRQLPPSELDLRVTLPSTLIAPEPVINRTRDGSVESWLLRTEMQPLQPLVELAHKCVRTEQWMHVNKENILRHVLLRVKALKDKQQWSFCQPIRAKSLPRKKSHHDFLLEEMQWLSMDFSQERQWKMVMAKRLAYWVLDYHNAEDKKSLCVKRNSPASASLSEPSTSKSLDTSSEAITAEPDIAGDAVRLFEAASSDEPLVTISNPQIMFALNSVPLYAPPDPSNDSYINTVDQFPFVPLSRFSLAKTKLKSECNLLPRKRSQHLPELHSKQFRGEVIESEEFNEHRRKRIHFILTIRPPCPPFKRDSSEASWSPEEDELLLSLLNRYSYNWDFVSRLLTPSGLYITAKERRTAWSCFERWVQIDPQAANAQLVGTYARLAQQRLDELTSSNTNSERHINNAIKDYLSANTKASSLLLPSVSRNYQQSLIFDAMRKVIKKRELAKKAALSRKVISRPKANTENPPPVPSPLELSRLKSEREAQLQQVQAQRNAALLMQYHAQGRTPHRGMSSPTVPLSRQQMQQFSSLQSSGGVPRQKNIMSDVP</sequence>
<evidence type="ECO:0000256" key="5">
    <source>
        <dbReference type="ARBA" id="ARBA00023204"/>
    </source>
</evidence>
<comment type="similarity">
    <text evidence="2">Belongs to the EAF1 family.</text>
</comment>
<dbReference type="GO" id="GO:0003682">
    <property type="term" value="F:chromatin binding"/>
    <property type="evidence" value="ECO:0000318"/>
    <property type="project" value="GO_Central"/>
</dbReference>
<evidence type="ECO:0000256" key="9">
    <source>
        <dbReference type="SAM" id="MobiDB-lite"/>
    </source>
</evidence>
<keyword evidence="4" id="KW-0156">Chromatin regulator</keyword>
<proteinExistence type="inferred from homology"/>
<dbReference type="STRING" id="402676.B6JWK6"/>
<dbReference type="GO" id="GO:0035267">
    <property type="term" value="C:NuA4 histone acetyltransferase complex"/>
    <property type="evidence" value="ECO:0000318"/>
    <property type="project" value="GO_Central"/>
</dbReference>
<dbReference type="Pfam" id="PF13921">
    <property type="entry name" value="Myb_DNA-bind_6"/>
    <property type="match status" value="1"/>
</dbReference>
<feature type="compositionally biased region" description="Basic and acidic residues" evidence="9">
    <location>
        <begin position="279"/>
        <end position="295"/>
    </location>
</feature>
<dbReference type="HOGENOM" id="CLU_305264_0_0_1"/>
<dbReference type="JaponicusDB" id="SJAG_00783">
    <property type="gene designation" value="vid21"/>
</dbReference>
<dbReference type="SMART" id="SM00717">
    <property type="entry name" value="SANT"/>
    <property type="match status" value="1"/>
</dbReference>
<dbReference type="InterPro" id="IPR014012">
    <property type="entry name" value="HSA_dom"/>
</dbReference>
<evidence type="ECO:0000256" key="3">
    <source>
        <dbReference type="ARBA" id="ARBA00022763"/>
    </source>
</evidence>
<evidence type="ECO:0000256" key="2">
    <source>
        <dbReference type="ARBA" id="ARBA00008913"/>
    </source>
</evidence>
<feature type="domain" description="Myb-like" evidence="10">
    <location>
        <begin position="735"/>
        <end position="795"/>
    </location>
</feature>